<gene>
    <name evidence="1" type="primary">wbbL</name>
    <name evidence="1" type="ORF">Pla175_27360</name>
</gene>
<dbReference type="Proteomes" id="UP000317429">
    <property type="component" value="Chromosome"/>
</dbReference>
<reference evidence="1 2" key="1">
    <citation type="submission" date="2019-02" db="EMBL/GenBank/DDBJ databases">
        <title>Deep-cultivation of Planctomycetes and their phenomic and genomic characterization uncovers novel biology.</title>
        <authorList>
            <person name="Wiegand S."/>
            <person name="Jogler M."/>
            <person name="Boedeker C."/>
            <person name="Pinto D."/>
            <person name="Vollmers J."/>
            <person name="Rivas-Marin E."/>
            <person name="Kohn T."/>
            <person name="Peeters S.H."/>
            <person name="Heuer A."/>
            <person name="Rast P."/>
            <person name="Oberbeckmann S."/>
            <person name="Bunk B."/>
            <person name="Jeske O."/>
            <person name="Meyerdierks A."/>
            <person name="Storesund J.E."/>
            <person name="Kallscheuer N."/>
            <person name="Luecker S."/>
            <person name="Lage O.M."/>
            <person name="Pohl T."/>
            <person name="Merkel B.J."/>
            <person name="Hornburger P."/>
            <person name="Mueller R.-W."/>
            <person name="Bruemmer F."/>
            <person name="Labrenz M."/>
            <person name="Spormann A.M."/>
            <person name="Op den Camp H."/>
            <person name="Overmann J."/>
            <person name="Amann R."/>
            <person name="Jetten M.S.M."/>
            <person name="Mascher T."/>
            <person name="Medema M.H."/>
            <person name="Devos D.P."/>
            <person name="Kaster A.-K."/>
            <person name="Ovreas L."/>
            <person name="Rohde M."/>
            <person name="Galperin M.Y."/>
            <person name="Jogler C."/>
        </authorList>
    </citation>
    <scope>NUCLEOTIDE SEQUENCE [LARGE SCALE GENOMIC DNA]</scope>
    <source>
        <strain evidence="1 2">Pla175</strain>
    </source>
</reference>
<dbReference type="Pfam" id="PF13641">
    <property type="entry name" value="Glyco_tranf_2_3"/>
    <property type="match status" value="1"/>
</dbReference>
<dbReference type="EC" id="2.4.1.289" evidence="1"/>
<dbReference type="AlphaFoldDB" id="A0A518DCZ0"/>
<dbReference type="KEGG" id="pnd:Pla175_27360"/>
<keyword evidence="1" id="KW-0808">Transferase</keyword>
<accession>A0A518DCZ0</accession>
<dbReference type="Gene3D" id="3.90.550.10">
    <property type="entry name" value="Spore Coat Polysaccharide Biosynthesis Protein SpsA, Chain A"/>
    <property type="match status" value="1"/>
</dbReference>
<sequence>MSPPAIGEHSRVGPTKLLVVIVCYRSADLAIDCLRSIAPQVGEVPDARVQVCENGTGPESVTQLNHAIDENGWGDWASVVAVSPNRGFAGGNNVILGPAMASETPPEYLMLLNADTIVRPGALRALCSALDARPDVGILGPRLEWPDGTPQTSAFLDFTPLHEFIHSAATGPVSRCFRRGHGALPIADAPHDAEWISFACALIRCEVFQACGLLDEGYYLYFDDADYCRLARQAGWRVVHYPDARVVHLRGRSNPLKSLAAKRERRPRYWYLSRNRYYAKFYGRHRLWIANALWHGGRTISLARELVGNRPSSVCRAEWRDIWTNAWSPMKPHKPSDRQS</sequence>
<name>A0A518DCZ0_9BACT</name>
<evidence type="ECO:0000313" key="1">
    <source>
        <dbReference type="EMBL" id="QDU89347.1"/>
    </source>
</evidence>
<keyword evidence="1" id="KW-0328">Glycosyltransferase</keyword>
<protein>
    <submittedName>
        <fullName evidence="1">N-acetylglucosaminyl-diphospho-decaprenol L-rhamnosyltransferase</fullName>
        <ecNumber evidence="1">2.4.1.289</ecNumber>
    </submittedName>
</protein>
<dbReference type="OrthoDB" id="9771846at2"/>
<dbReference type="PANTHER" id="PTHR43179">
    <property type="entry name" value="RHAMNOSYLTRANSFERASE WBBL"/>
    <property type="match status" value="1"/>
</dbReference>
<dbReference type="EMBL" id="CP036291">
    <property type="protein sequence ID" value="QDU89347.1"/>
    <property type="molecule type" value="Genomic_DNA"/>
</dbReference>
<dbReference type="InterPro" id="IPR029044">
    <property type="entry name" value="Nucleotide-diphossugar_trans"/>
</dbReference>
<evidence type="ECO:0000313" key="2">
    <source>
        <dbReference type="Proteomes" id="UP000317429"/>
    </source>
</evidence>
<dbReference type="SUPFAM" id="SSF53448">
    <property type="entry name" value="Nucleotide-diphospho-sugar transferases"/>
    <property type="match status" value="1"/>
</dbReference>
<keyword evidence="2" id="KW-1185">Reference proteome</keyword>
<proteinExistence type="predicted"/>
<dbReference type="GO" id="GO:0102096">
    <property type="term" value="F:decaprenyl-N-acetyl-alpha-D-glucosaminyl-pyrophosphate:dTDP-alpha-L-rhamnose rhamnosyltransferase activity"/>
    <property type="evidence" value="ECO:0007669"/>
    <property type="project" value="UniProtKB-EC"/>
</dbReference>
<dbReference type="PANTHER" id="PTHR43179:SF7">
    <property type="entry name" value="RHAMNOSYLTRANSFERASE WBBL"/>
    <property type="match status" value="1"/>
</dbReference>
<dbReference type="CDD" id="cd04186">
    <property type="entry name" value="GT_2_like_c"/>
    <property type="match status" value="1"/>
</dbReference>
<organism evidence="1 2">
    <name type="scientific">Pirellulimonas nuda</name>
    <dbReference type="NCBI Taxonomy" id="2528009"/>
    <lineage>
        <taxon>Bacteria</taxon>
        <taxon>Pseudomonadati</taxon>
        <taxon>Planctomycetota</taxon>
        <taxon>Planctomycetia</taxon>
        <taxon>Pirellulales</taxon>
        <taxon>Lacipirellulaceae</taxon>
        <taxon>Pirellulimonas</taxon>
    </lineage>
</organism>